<keyword evidence="5" id="KW-0547">Nucleotide-binding</keyword>
<dbReference type="Pfam" id="PF02518">
    <property type="entry name" value="HATPase_c"/>
    <property type="match status" value="1"/>
</dbReference>
<evidence type="ECO:0000256" key="4">
    <source>
        <dbReference type="ARBA" id="ARBA00022679"/>
    </source>
</evidence>
<dbReference type="EC" id="2.7.13.3" evidence="2"/>
<evidence type="ECO:0000256" key="8">
    <source>
        <dbReference type="ARBA" id="ARBA00023012"/>
    </source>
</evidence>
<dbReference type="CDD" id="cd00082">
    <property type="entry name" value="HisKA"/>
    <property type="match status" value="1"/>
</dbReference>
<comment type="caution">
    <text evidence="10">The sequence shown here is derived from an EMBL/GenBank/DDBJ whole genome shotgun (WGS) entry which is preliminary data.</text>
</comment>
<feature type="domain" description="Histidine kinase" evidence="9">
    <location>
        <begin position="162"/>
        <end position="368"/>
    </location>
</feature>
<dbReference type="OrthoDB" id="9815750at2"/>
<evidence type="ECO:0000256" key="3">
    <source>
        <dbReference type="ARBA" id="ARBA00022553"/>
    </source>
</evidence>
<keyword evidence="7" id="KW-0067">ATP-binding</keyword>
<dbReference type="PRINTS" id="PR00344">
    <property type="entry name" value="BCTRLSENSOR"/>
</dbReference>
<comment type="catalytic activity">
    <reaction evidence="1">
        <text>ATP + protein L-histidine = ADP + protein N-phospho-L-histidine.</text>
        <dbReference type="EC" id="2.7.13.3"/>
    </reaction>
</comment>
<evidence type="ECO:0000313" key="10">
    <source>
        <dbReference type="EMBL" id="KEZ54464.1"/>
    </source>
</evidence>
<dbReference type="Gene3D" id="3.30.565.10">
    <property type="entry name" value="Histidine kinase-like ATPase, C-terminal domain"/>
    <property type="match status" value="1"/>
</dbReference>
<dbReference type="InterPro" id="IPR003661">
    <property type="entry name" value="HisK_dim/P_dom"/>
</dbReference>
<dbReference type="SMART" id="SM00387">
    <property type="entry name" value="HATPase_c"/>
    <property type="match status" value="1"/>
</dbReference>
<dbReference type="InterPro" id="IPR004358">
    <property type="entry name" value="Sig_transdc_His_kin-like_C"/>
</dbReference>
<dbReference type="EMBL" id="JNVC02000001">
    <property type="protein sequence ID" value="KEZ54464.1"/>
    <property type="molecule type" value="Genomic_DNA"/>
</dbReference>
<organism evidence="10 11">
    <name type="scientific">Metabacillus indicus</name>
    <name type="common">Bacillus indicus</name>
    <dbReference type="NCBI Taxonomy" id="246786"/>
    <lineage>
        <taxon>Bacteria</taxon>
        <taxon>Bacillati</taxon>
        <taxon>Bacillota</taxon>
        <taxon>Bacilli</taxon>
        <taxon>Bacillales</taxon>
        <taxon>Bacillaceae</taxon>
        <taxon>Metabacillus</taxon>
    </lineage>
</organism>
<evidence type="ECO:0000256" key="7">
    <source>
        <dbReference type="ARBA" id="ARBA00022840"/>
    </source>
</evidence>
<evidence type="ECO:0000256" key="5">
    <source>
        <dbReference type="ARBA" id="ARBA00022741"/>
    </source>
</evidence>
<evidence type="ECO:0000256" key="2">
    <source>
        <dbReference type="ARBA" id="ARBA00012438"/>
    </source>
</evidence>
<dbReference type="SUPFAM" id="SSF47384">
    <property type="entry name" value="Homodimeric domain of signal transducing histidine kinase"/>
    <property type="match status" value="1"/>
</dbReference>
<dbReference type="Proteomes" id="UP000028549">
    <property type="component" value="Unassembled WGS sequence"/>
</dbReference>
<dbReference type="Gene3D" id="1.10.287.130">
    <property type="match status" value="1"/>
</dbReference>
<reference evidence="10 11" key="1">
    <citation type="journal article" date="2005" name="Int. J. Syst. Evol. Microbiol.">
        <title>Bacillus cibi sp. nov., isolated from jeotgal, a traditional Korean fermented seafood.</title>
        <authorList>
            <person name="Yoon J.H."/>
            <person name="Lee C.H."/>
            <person name="Oh T.K."/>
        </authorList>
    </citation>
    <scope>NUCLEOTIDE SEQUENCE [LARGE SCALE GENOMIC DNA]</scope>
    <source>
        <strain evidence="10 11">DSM 16189</strain>
    </source>
</reference>
<dbReference type="InterPro" id="IPR018984">
    <property type="entry name" value="Histidine_kinase_N"/>
</dbReference>
<dbReference type="GO" id="GO:0005524">
    <property type="term" value="F:ATP binding"/>
    <property type="evidence" value="ECO:0007669"/>
    <property type="project" value="UniProtKB-KW"/>
</dbReference>
<dbReference type="InterPro" id="IPR003594">
    <property type="entry name" value="HATPase_dom"/>
</dbReference>
<dbReference type="PROSITE" id="PS50109">
    <property type="entry name" value="HIS_KIN"/>
    <property type="match status" value="1"/>
</dbReference>
<keyword evidence="3" id="KW-0597">Phosphoprotein</keyword>
<keyword evidence="4" id="KW-0808">Transferase</keyword>
<dbReference type="RefSeq" id="WP_029280931.1">
    <property type="nucleotide sequence ID" value="NZ_JNVC02000001.1"/>
</dbReference>
<evidence type="ECO:0000313" key="11">
    <source>
        <dbReference type="Proteomes" id="UP000028549"/>
    </source>
</evidence>
<dbReference type="PANTHER" id="PTHR43065">
    <property type="entry name" value="SENSOR HISTIDINE KINASE"/>
    <property type="match status" value="1"/>
</dbReference>
<keyword evidence="8" id="KW-0902">Two-component regulatory system</keyword>
<accession>A0A084H4F2</accession>
<keyword evidence="6 10" id="KW-0418">Kinase</keyword>
<dbReference type="GO" id="GO:0000155">
    <property type="term" value="F:phosphorelay sensor kinase activity"/>
    <property type="evidence" value="ECO:0007669"/>
    <property type="project" value="InterPro"/>
</dbReference>
<dbReference type="Pfam" id="PF00512">
    <property type="entry name" value="HisKA"/>
    <property type="match status" value="1"/>
</dbReference>
<dbReference type="PANTHER" id="PTHR43065:SF10">
    <property type="entry name" value="PEROXIDE STRESS-ACTIVATED HISTIDINE KINASE MAK3"/>
    <property type="match status" value="1"/>
</dbReference>
<protein>
    <recommendedName>
        <fullName evidence="2">histidine kinase</fullName>
        <ecNumber evidence="2">2.7.13.3</ecNumber>
    </recommendedName>
</protein>
<dbReference type="SUPFAM" id="SSF55874">
    <property type="entry name" value="ATPase domain of HSP90 chaperone/DNA topoisomerase II/histidine kinase"/>
    <property type="match status" value="1"/>
</dbReference>
<dbReference type="Pfam" id="PF09385">
    <property type="entry name" value="HisK_N"/>
    <property type="match status" value="1"/>
</dbReference>
<sequence length="369" mass="42255">MTATDELIRFLDENISTFISAWRQKITISDDDLHQEEVEKNGMRMYDLVKKTIVQPLSSDEIDVLASKVALERVEANVNIGDFINNVNLGRREVIRYIVSSGISREELQPFIEEINILFDQFSYFAVKKYTEVKEDILQEKISFIDQSHKERLTILGQMSSSFVHEFRNPLTAVKGFIKLMQSDHPNLKYLDIISHEVDQLNFRVSQFLHASKKETIESKREYLKLGELLDEVLAFMYPSLLDGSVKVQEGPKKNSSVYASRDELRQVFLNLMLNSIDALQKMNVNRTITIDFKEDSSRAYVHISNNGPMIPQKQIETIFEPFFTTKELGTGIGLYICRKIIESHGGSISCQSDEMTTTFTIALPISAS</sequence>
<evidence type="ECO:0000256" key="1">
    <source>
        <dbReference type="ARBA" id="ARBA00000085"/>
    </source>
</evidence>
<dbReference type="SMART" id="SM00388">
    <property type="entry name" value="HisKA"/>
    <property type="match status" value="1"/>
</dbReference>
<dbReference type="STRING" id="246786.GS18_0206025"/>
<gene>
    <name evidence="10" type="ORF">GS18_0206025</name>
</gene>
<evidence type="ECO:0000259" key="9">
    <source>
        <dbReference type="PROSITE" id="PS50109"/>
    </source>
</evidence>
<dbReference type="Gene3D" id="1.10.490.70">
    <property type="entry name" value="Histidine kinase N-terminal domain"/>
    <property type="match status" value="1"/>
</dbReference>
<dbReference type="AlphaFoldDB" id="A0A084H4F2"/>
<dbReference type="InterPro" id="IPR036097">
    <property type="entry name" value="HisK_dim/P_sf"/>
</dbReference>
<dbReference type="InterPro" id="IPR036890">
    <property type="entry name" value="HATPase_C_sf"/>
</dbReference>
<dbReference type="InterPro" id="IPR005467">
    <property type="entry name" value="His_kinase_dom"/>
</dbReference>
<keyword evidence="11" id="KW-1185">Reference proteome</keyword>
<name>A0A084H4F2_METID</name>
<evidence type="ECO:0000256" key="6">
    <source>
        <dbReference type="ARBA" id="ARBA00022777"/>
    </source>
</evidence>
<proteinExistence type="predicted"/>